<evidence type="ECO:0000256" key="1">
    <source>
        <dbReference type="ARBA" id="ARBA00004398"/>
    </source>
</evidence>
<dbReference type="Pfam" id="PF00049">
    <property type="entry name" value="Insulin"/>
    <property type="match status" value="1"/>
</dbReference>
<protein>
    <submittedName>
        <fullName evidence="6">Insulin</fullName>
    </submittedName>
</protein>
<gene>
    <name evidence="6" type="ORF">ElyMa_006079000</name>
</gene>
<dbReference type="InterPro" id="IPR036438">
    <property type="entry name" value="Insulin-like_sf"/>
</dbReference>
<proteinExistence type="inferred from homology"/>
<dbReference type="InterPro" id="IPR022353">
    <property type="entry name" value="Insulin_CS"/>
</dbReference>
<keyword evidence="7" id="KW-1185">Reference proteome</keyword>
<dbReference type="GO" id="GO:0005179">
    <property type="term" value="F:hormone activity"/>
    <property type="evidence" value="ECO:0007669"/>
    <property type="project" value="InterPro"/>
</dbReference>
<dbReference type="PIRSF" id="PIRSF018431">
    <property type="entry name" value="Molluscan_insulin_rel_peptide"/>
    <property type="match status" value="1"/>
</dbReference>
<dbReference type="GO" id="GO:0030133">
    <property type="term" value="C:transport vesicle"/>
    <property type="evidence" value="ECO:0007669"/>
    <property type="project" value="UniProtKB-SubCell"/>
</dbReference>
<evidence type="ECO:0000313" key="6">
    <source>
        <dbReference type="EMBL" id="GFR87518.1"/>
    </source>
</evidence>
<feature type="signal peptide" evidence="4">
    <location>
        <begin position="1"/>
        <end position="32"/>
    </location>
</feature>
<comment type="similarity">
    <text evidence="2">Belongs to the insulin family.</text>
</comment>
<reference evidence="6 7" key="1">
    <citation type="journal article" date="2021" name="Elife">
        <title>Chloroplast acquisition without the gene transfer in kleptoplastic sea slugs, Plakobranchus ocellatus.</title>
        <authorList>
            <person name="Maeda T."/>
            <person name="Takahashi S."/>
            <person name="Yoshida T."/>
            <person name="Shimamura S."/>
            <person name="Takaki Y."/>
            <person name="Nagai Y."/>
            <person name="Toyoda A."/>
            <person name="Suzuki Y."/>
            <person name="Arimoto A."/>
            <person name="Ishii H."/>
            <person name="Satoh N."/>
            <person name="Nishiyama T."/>
            <person name="Hasebe M."/>
            <person name="Maruyama T."/>
            <person name="Minagawa J."/>
            <person name="Obokata J."/>
            <person name="Shigenobu S."/>
        </authorList>
    </citation>
    <scope>NUCLEOTIDE SEQUENCE [LARGE SCALE GENOMIC DNA]</scope>
</reference>
<accession>A0AAV4GP44</accession>
<comment type="subcellular location">
    <subcellularLocation>
        <location evidence="1">Cytoplasmic vesicle</location>
        <location evidence="1">Secretory vesicle</location>
    </subcellularLocation>
</comment>
<sequence>MQTPWTCFVKCCVVLATTALLILSLQTKGSEAGLMHICDFNQRRPHPNGICGRRLPLVLAGLCHRFTMLMRNSGSAKTTRKRSAAASASDMELSNDLLQDKEDQMQLLAPIIKDMTPGDEAATGPTKDQLESIFLDKKSALGYLAKRDDSGDIVCECCYHQCSVLELLQYCELPANL</sequence>
<dbReference type="CDD" id="cd04366">
    <property type="entry name" value="IlGF_insulin_bombyxin_like"/>
    <property type="match status" value="1"/>
</dbReference>
<evidence type="ECO:0000256" key="2">
    <source>
        <dbReference type="ARBA" id="ARBA00009034"/>
    </source>
</evidence>
<feature type="domain" description="Insulin-like" evidence="5">
    <location>
        <begin position="50"/>
        <end position="171"/>
    </location>
</feature>
<dbReference type="SUPFAM" id="SSF56994">
    <property type="entry name" value="Insulin-like"/>
    <property type="match status" value="1"/>
</dbReference>
<dbReference type="Proteomes" id="UP000762676">
    <property type="component" value="Unassembled WGS sequence"/>
</dbReference>
<evidence type="ECO:0000313" key="7">
    <source>
        <dbReference type="Proteomes" id="UP000762676"/>
    </source>
</evidence>
<feature type="chain" id="PRO_5043472712" evidence="4">
    <location>
        <begin position="33"/>
        <end position="177"/>
    </location>
</feature>
<dbReference type="EMBL" id="BMAT01012183">
    <property type="protein sequence ID" value="GFR87518.1"/>
    <property type="molecule type" value="Genomic_DNA"/>
</dbReference>
<keyword evidence="4" id="KW-0732">Signal</keyword>
<dbReference type="PROSITE" id="PS00262">
    <property type="entry name" value="INSULIN"/>
    <property type="match status" value="1"/>
</dbReference>
<organism evidence="6 7">
    <name type="scientific">Elysia marginata</name>
    <dbReference type="NCBI Taxonomy" id="1093978"/>
    <lineage>
        <taxon>Eukaryota</taxon>
        <taxon>Metazoa</taxon>
        <taxon>Spiralia</taxon>
        <taxon>Lophotrochozoa</taxon>
        <taxon>Mollusca</taxon>
        <taxon>Gastropoda</taxon>
        <taxon>Heterobranchia</taxon>
        <taxon>Euthyneura</taxon>
        <taxon>Panpulmonata</taxon>
        <taxon>Sacoglossa</taxon>
        <taxon>Placobranchoidea</taxon>
        <taxon>Plakobranchidae</taxon>
        <taxon>Elysia</taxon>
    </lineage>
</organism>
<evidence type="ECO:0000256" key="4">
    <source>
        <dbReference type="SAM" id="SignalP"/>
    </source>
</evidence>
<name>A0AAV4GP44_9GAST</name>
<evidence type="ECO:0000256" key="3">
    <source>
        <dbReference type="ARBA" id="ARBA00023329"/>
    </source>
</evidence>
<dbReference type="GO" id="GO:0005576">
    <property type="term" value="C:extracellular region"/>
    <property type="evidence" value="ECO:0007669"/>
    <property type="project" value="InterPro"/>
</dbReference>
<evidence type="ECO:0000259" key="5">
    <source>
        <dbReference type="Pfam" id="PF00049"/>
    </source>
</evidence>
<keyword evidence="3" id="KW-0968">Cytoplasmic vesicle</keyword>
<comment type="caution">
    <text evidence="6">The sequence shown here is derived from an EMBL/GenBank/DDBJ whole genome shotgun (WGS) entry which is preliminary data.</text>
</comment>
<dbReference type="InterPro" id="IPR016179">
    <property type="entry name" value="Insulin-like"/>
</dbReference>
<dbReference type="Gene3D" id="1.10.100.10">
    <property type="entry name" value="Insulin-like"/>
    <property type="match status" value="1"/>
</dbReference>
<dbReference type="AlphaFoldDB" id="A0AAV4GP44"/>